<accession>A0ABN9R9Z7</accession>
<feature type="compositionally biased region" description="Low complexity" evidence="1">
    <location>
        <begin position="8"/>
        <end position="20"/>
    </location>
</feature>
<evidence type="ECO:0000256" key="1">
    <source>
        <dbReference type="SAM" id="MobiDB-lite"/>
    </source>
</evidence>
<evidence type="ECO:0000313" key="2">
    <source>
        <dbReference type="EMBL" id="CAK0814366.1"/>
    </source>
</evidence>
<feature type="region of interest" description="Disordered" evidence="1">
    <location>
        <begin position="84"/>
        <end position="114"/>
    </location>
</feature>
<gene>
    <name evidence="2" type="ORF">PCOR1329_LOCUS17996</name>
</gene>
<protein>
    <submittedName>
        <fullName evidence="2">Uncharacterized protein</fullName>
    </submittedName>
</protein>
<reference evidence="2" key="1">
    <citation type="submission" date="2023-10" db="EMBL/GenBank/DDBJ databases">
        <authorList>
            <person name="Chen Y."/>
            <person name="Shah S."/>
            <person name="Dougan E. K."/>
            <person name="Thang M."/>
            <person name="Chan C."/>
        </authorList>
    </citation>
    <scope>NUCLEOTIDE SEQUENCE [LARGE SCALE GENOMIC DNA]</scope>
</reference>
<sequence length="114" mass="11664">MATEVLKLSETTPSSASSLSNCAPVAPSNTYAELEPEPTSVSKTVVTTTRAKSELMASAWPNLSPGAMSSAVSLSSCAPVATSNTYAAPDRSSSQAPTTTRDPSELTATVRPDV</sequence>
<comment type="caution">
    <text evidence="2">The sequence shown here is derived from an EMBL/GenBank/DDBJ whole genome shotgun (WGS) entry which is preliminary data.</text>
</comment>
<keyword evidence="3" id="KW-1185">Reference proteome</keyword>
<proteinExistence type="predicted"/>
<feature type="region of interest" description="Disordered" evidence="1">
    <location>
        <begin position="1"/>
        <end position="43"/>
    </location>
</feature>
<name>A0ABN9R9Z7_9DINO</name>
<feature type="compositionally biased region" description="Polar residues" evidence="1">
    <location>
        <begin position="84"/>
        <end position="101"/>
    </location>
</feature>
<dbReference type="EMBL" id="CAUYUJ010005621">
    <property type="protein sequence ID" value="CAK0814366.1"/>
    <property type="molecule type" value="Genomic_DNA"/>
</dbReference>
<organism evidence="2 3">
    <name type="scientific">Prorocentrum cordatum</name>
    <dbReference type="NCBI Taxonomy" id="2364126"/>
    <lineage>
        <taxon>Eukaryota</taxon>
        <taxon>Sar</taxon>
        <taxon>Alveolata</taxon>
        <taxon>Dinophyceae</taxon>
        <taxon>Prorocentrales</taxon>
        <taxon>Prorocentraceae</taxon>
        <taxon>Prorocentrum</taxon>
    </lineage>
</organism>
<evidence type="ECO:0000313" key="3">
    <source>
        <dbReference type="Proteomes" id="UP001189429"/>
    </source>
</evidence>
<dbReference type="Proteomes" id="UP001189429">
    <property type="component" value="Unassembled WGS sequence"/>
</dbReference>